<dbReference type="STRING" id="454136.NIES2119_28455"/>
<dbReference type="OrthoDB" id="514181at2"/>
<dbReference type="RefSeq" id="WP_073596869.1">
    <property type="nucleotide sequence ID" value="NZ_MRCE01000049.1"/>
</dbReference>
<protein>
    <recommendedName>
        <fullName evidence="4">DUF4232 domain-containing protein</fullName>
    </recommendedName>
</protein>
<reference evidence="2 3" key="1">
    <citation type="submission" date="2016-11" db="EMBL/GenBank/DDBJ databases">
        <title>Draft Genome Sequences of Nine Cyanobacterial Strains from Diverse Habitats.</title>
        <authorList>
            <person name="Zhu T."/>
            <person name="Hou S."/>
            <person name="Lu X."/>
            <person name="Hess W.R."/>
        </authorList>
    </citation>
    <scope>NUCLEOTIDE SEQUENCE [LARGE SCALE GENOMIC DNA]</scope>
    <source>
        <strain evidence="2 3">IAM M-71</strain>
    </source>
</reference>
<dbReference type="EMBL" id="MRCE01000049">
    <property type="protein sequence ID" value="OKH31542.1"/>
    <property type="molecule type" value="Genomic_DNA"/>
</dbReference>
<keyword evidence="1" id="KW-0732">Signal</keyword>
<feature type="signal peptide" evidence="1">
    <location>
        <begin position="1"/>
        <end position="28"/>
    </location>
</feature>
<dbReference type="AlphaFoldDB" id="A0A1U7I5H2"/>
<evidence type="ECO:0008006" key="4">
    <source>
        <dbReference type="Google" id="ProtNLM"/>
    </source>
</evidence>
<organism evidence="2 3">
    <name type="scientific">[Phormidium ambiguum] IAM M-71</name>
    <dbReference type="NCBI Taxonomy" id="454136"/>
    <lineage>
        <taxon>Bacteria</taxon>
        <taxon>Bacillati</taxon>
        <taxon>Cyanobacteriota</taxon>
        <taxon>Cyanophyceae</taxon>
        <taxon>Oscillatoriophycideae</taxon>
        <taxon>Aerosakkonematales</taxon>
        <taxon>Aerosakkonemataceae</taxon>
        <taxon>Floridanema</taxon>
    </lineage>
</organism>
<evidence type="ECO:0000256" key="1">
    <source>
        <dbReference type="SAM" id="SignalP"/>
    </source>
</evidence>
<accession>A0A1U7I5H2</accession>
<gene>
    <name evidence="2" type="ORF">NIES2119_28455</name>
</gene>
<evidence type="ECO:0000313" key="3">
    <source>
        <dbReference type="Proteomes" id="UP000185860"/>
    </source>
</evidence>
<proteinExistence type="predicted"/>
<sequence length="202" mass="21952">MKFGKTWHPSNLIIVTLTGLLTSSFVSSAIAEQACVRTTTGNVVCGTIMPKSASQDSSIQRQRVEKNGLRFELLNCVRNGDAVDCNLLITNIGQKNRDLKLYSSQASGTGRSPSRAISNSGDEFSTTIYELGNERTTSSWRVRKTLVPDVPMKAKFTFNDVTSQTTQLSLVEIGFGVLDPGTISTNFSGSTAQFRNVSIQSK</sequence>
<dbReference type="Proteomes" id="UP000185860">
    <property type="component" value="Unassembled WGS sequence"/>
</dbReference>
<comment type="caution">
    <text evidence="2">The sequence shown here is derived from an EMBL/GenBank/DDBJ whole genome shotgun (WGS) entry which is preliminary data.</text>
</comment>
<evidence type="ECO:0000313" key="2">
    <source>
        <dbReference type="EMBL" id="OKH31542.1"/>
    </source>
</evidence>
<name>A0A1U7I5H2_9CYAN</name>
<feature type="chain" id="PRO_5013024666" description="DUF4232 domain-containing protein" evidence="1">
    <location>
        <begin position="29"/>
        <end position="202"/>
    </location>
</feature>